<dbReference type="PROSITE" id="PS00455">
    <property type="entry name" value="AMP_BINDING"/>
    <property type="match status" value="1"/>
</dbReference>
<keyword evidence="6" id="KW-1185">Reference proteome</keyword>
<comment type="similarity">
    <text evidence="1">Belongs to the ATP-dependent AMP-binding enzyme family.</text>
</comment>
<dbReference type="CDD" id="cd05911">
    <property type="entry name" value="Firefly_Luc_like"/>
    <property type="match status" value="1"/>
</dbReference>
<accession>A0A9K3PTZ7</accession>
<feature type="domain" description="AMP-binding enzyme C-terminal" evidence="4">
    <location>
        <begin position="515"/>
        <end position="595"/>
    </location>
</feature>
<evidence type="ECO:0000313" key="6">
    <source>
        <dbReference type="Proteomes" id="UP000693970"/>
    </source>
</evidence>
<feature type="domain" description="AMP-dependent synthetase/ligase" evidence="3">
    <location>
        <begin position="101"/>
        <end position="464"/>
    </location>
</feature>
<sequence length="613" mass="67531">MFSSTCRKIVSSSRGAAVKRVLIHDNITYQQLFSLQAIRSVSSTSILHDGELAEKCSLNIVTSPFPPISHGPYDPLPEVVMQNWKKSSGRKKVDSDGYLSDELAIYDGSTGMKRTFKEHYKNTKGIAGNLKYELGVDEKACVCLFAPNHVDYLPVTLAVGLCGAKLTPVNPLYKKQELQVVLDRSRSSVLIAHTSILDVALEAARDSTRVKHVIVMTDDGQVVPDGLDSLDSIKRHKEGFNKTERYVHPETKLHPYLLPYSSGTTGMPKGVCLTHANLTANLIQFDVVEGLSMGVGEALLSPLPFFHIYGMVASLLCCGWKGNPLLTMSGRFDFALMLEMIQEYQPTTAHLVPPILLALAKHPIVDGYDMSCLRTIISAAAPLGRDTEMAVQERLGCLVKQAWGMSELSPIGTINSDFNKKTGSVGPLVSNTFGKILDKDGKTLGPNEPGELAIKGPQVMIGYLDDPQKTQECLSSSGWLRTGDVAYYDEEGFFFITDRIKELIKVRGFQVAPAELEELLLGHEMVNDVAVIQIPDEESGELPRAYIVLKEDCEKSHDEMQKEIYGWVKDRVAPHKRLDGGIVFVESIPKSASGKILRRILRDELAEQLKANA</sequence>
<reference evidence="5" key="2">
    <citation type="submission" date="2021-04" db="EMBL/GenBank/DDBJ databases">
        <authorList>
            <person name="Podell S."/>
        </authorList>
    </citation>
    <scope>NUCLEOTIDE SEQUENCE</scope>
    <source>
        <strain evidence="5">Hildebrandi</strain>
    </source>
</reference>
<evidence type="ECO:0000259" key="4">
    <source>
        <dbReference type="Pfam" id="PF13193"/>
    </source>
</evidence>
<dbReference type="InterPro" id="IPR020845">
    <property type="entry name" value="AMP-binding_CS"/>
</dbReference>
<name>A0A9K3PTZ7_9STRA</name>
<organism evidence="5 6">
    <name type="scientific">Nitzschia inconspicua</name>
    <dbReference type="NCBI Taxonomy" id="303405"/>
    <lineage>
        <taxon>Eukaryota</taxon>
        <taxon>Sar</taxon>
        <taxon>Stramenopiles</taxon>
        <taxon>Ochrophyta</taxon>
        <taxon>Bacillariophyta</taxon>
        <taxon>Bacillariophyceae</taxon>
        <taxon>Bacillariophycidae</taxon>
        <taxon>Bacillariales</taxon>
        <taxon>Bacillariaceae</taxon>
        <taxon>Nitzschia</taxon>
    </lineage>
</organism>
<dbReference type="Proteomes" id="UP000693970">
    <property type="component" value="Unassembled WGS sequence"/>
</dbReference>
<dbReference type="OrthoDB" id="16262at2759"/>
<protein>
    <submittedName>
        <fullName evidence="5">Coumaryl-CoA ligase</fullName>
    </submittedName>
</protein>
<comment type="caution">
    <text evidence="5">The sequence shown here is derived from an EMBL/GenBank/DDBJ whole genome shotgun (WGS) entry which is preliminary data.</text>
</comment>
<evidence type="ECO:0000256" key="2">
    <source>
        <dbReference type="ARBA" id="ARBA00022598"/>
    </source>
</evidence>
<reference evidence="5" key="1">
    <citation type="journal article" date="2021" name="Sci. Rep.">
        <title>Diploid genomic architecture of Nitzschia inconspicua, an elite biomass production diatom.</title>
        <authorList>
            <person name="Oliver A."/>
            <person name="Podell S."/>
            <person name="Pinowska A."/>
            <person name="Traller J.C."/>
            <person name="Smith S.R."/>
            <person name="McClure R."/>
            <person name="Beliaev A."/>
            <person name="Bohutskyi P."/>
            <person name="Hill E.A."/>
            <person name="Rabines A."/>
            <person name="Zheng H."/>
            <person name="Allen L.Z."/>
            <person name="Kuo A."/>
            <person name="Grigoriev I.V."/>
            <person name="Allen A.E."/>
            <person name="Hazlebeck D."/>
            <person name="Allen E.E."/>
        </authorList>
    </citation>
    <scope>NUCLEOTIDE SEQUENCE</scope>
    <source>
        <strain evidence="5">Hildebrandi</strain>
    </source>
</reference>
<proteinExistence type="inferred from homology"/>
<dbReference type="FunFam" id="3.30.300.30:FF:000007">
    <property type="entry name" value="4-coumarate--CoA ligase 2"/>
    <property type="match status" value="1"/>
</dbReference>
<dbReference type="Pfam" id="PF13193">
    <property type="entry name" value="AMP-binding_C"/>
    <property type="match status" value="1"/>
</dbReference>
<dbReference type="InterPro" id="IPR025110">
    <property type="entry name" value="AMP-bd_C"/>
</dbReference>
<dbReference type="InterPro" id="IPR000873">
    <property type="entry name" value="AMP-dep_synth/lig_dom"/>
</dbReference>
<dbReference type="AlphaFoldDB" id="A0A9K3PTZ7"/>
<dbReference type="GO" id="GO:0016405">
    <property type="term" value="F:CoA-ligase activity"/>
    <property type="evidence" value="ECO:0007669"/>
    <property type="project" value="TreeGrafter"/>
</dbReference>
<evidence type="ECO:0000256" key="1">
    <source>
        <dbReference type="ARBA" id="ARBA00006432"/>
    </source>
</evidence>
<dbReference type="EMBL" id="JAGRRH010000013">
    <property type="protein sequence ID" value="KAG7359682.1"/>
    <property type="molecule type" value="Genomic_DNA"/>
</dbReference>
<evidence type="ECO:0000313" key="5">
    <source>
        <dbReference type="EMBL" id="KAG7359682.1"/>
    </source>
</evidence>
<gene>
    <name evidence="5" type="ORF">IV203_034780</name>
</gene>
<dbReference type="PANTHER" id="PTHR24096">
    <property type="entry name" value="LONG-CHAIN-FATTY-ACID--COA LIGASE"/>
    <property type="match status" value="1"/>
</dbReference>
<evidence type="ECO:0000259" key="3">
    <source>
        <dbReference type="Pfam" id="PF00501"/>
    </source>
</evidence>
<dbReference type="PANTHER" id="PTHR24096:SF149">
    <property type="entry name" value="AMP-BINDING DOMAIN-CONTAINING PROTEIN-RELATED"/>
    <property type="match status" value="1"/>
</dbReference>
<keyword evidence="2 5" id="KW-0436">Ligase</keyword>
<dbReference type="Pfam" id="PF00501">
    <property type="entry name" value="AMP-binding"/>
    <property type="match status" value="1"/>
</dbReference>